<proteinExistence type="predicted"/>
<protein>
    <submittedName>
        <fullName evidence="1">Uncharacterized protein</fullName>
    </submittedName>
</protein>
<reference evidence="1" key="1">
    <citation type="submission" date="2014-09" db="EMBL/GenBank/DDBJ databases">
        <authorList>
            <person name="Magalhaes I.L.F."/>
            <person name="Oliveira U."/>
            <person name="Santos F.R."/>
            <person name="Vidigal T.H.D.A."/>
            <person name="Brescovit A.D."/>
            <person name="Santos A.J."/>
        </authorList>
    </citation>
    <scope>NUCLEOTIDE SEQUENCE</scope>
    <source>
        <tissue evidence="1">Shoot tissue taken approximately 20 cm above the soil surface</tissue>
    </source>
</reference>
<name>A0A0A9FJ39_ARUDO</name>
<dbReference type="EMBL" id="GBRH01187800">
    <property type="protein sequence ID" value="JAE10096.1"/>
    <property type="molecule type" value="Transcribed_RNA"/>
</dbReference>
<reference evidence="1" key="2">
    <citation type="journal article" date="2015" name="Data Brief">
        <title>Shoot transcriptome of the giant reed, Arundo donax.</title>
        <authorList>
            <person name="Barrero R.A."/>
            <person name="Guerrero F.D."/>
            <person name="Moolhuijzen P."/>
            <person name="Goolsby J.A."/>
            <person name="Tidwell J."/>
            <person name="Bellgard S.E."/>
            <person name="Bellgard M.I."/>
        </authorList>
    </citation>
    <scope>NUCLEOTIDE SEQUENCE</scope>
    <source>
        <tissue evidence="1">Shoot tissue taken approximately 20 cm above the soil surface</tissue>
    </source>
</reference>
<sequence>MKLLMSRQEIHSIPDIFPFLEEFRCMSVVSMSTILLFSVQKQLES</sequence>
<dbReference type="AlphaFoldDB" id="A0A0A9FJ39"/>
<organism evidence="1">
    <name type="scientific">Arundo donax</name>
    <name type="common">Giant reed</name>
    <name type="synonym">Donax arundinaceus</name>
    <dbReference type="NCBI Taxonomy" id="35708"/>
    <lineage>
        <taxon>Eukaryota</taxon>
        <taxon>Viridiplantae</taxon>
        <taxon>Streptophyta</taxon>
        <taxon>Embryophyta</taxon>
        <taxon>Tracheophyta</taxon>
        <taxon>Spermatophyta</taxon>
        <taxon>Magnoliopsida</taxon>
        <taxon>Liliopsida</taxon>
        <taxon>Poales</taxon>
        <taxon>Poaceae</taxon>
        <taxon>PACMAD clade</taxon>
        <taxon>Arundinoideae</taxon>
        <taxon>Arundineae</taxon>
        <taxon>Arundo</taxon>
    </lineage>
</organism>
<accession>A0A0A9FJ39</accession>
<evidence type="ECO:0000313" key="1">
    <source>
        <dbReference type="EMBL" id="JAE10096.1"/>
    </source>
</evidence>